<accession>J7RZF9</accession>
<dbReference type="GO" id="GO:0000981">
    <property type="term" value="F:DNA-binding transcription factor activity, RNA polymerase II-specific"/>
    <property type="evidence" value="ECO:0007669"/>
    <property type="project" value="TreeGrafter"/>
</dbReference>
<reference evidence="3" key="2">
    <citation type="submission" date="2012-08" db="EMBL/GenBank/DDBJ databases">
        <title>Genome sequence of Kazachstania naganishii.</title>
        <authorList>
            <person name="Gordon J.L."/>
            <person name="Armisen D."/>
            <person name="Proux-Wera E."/>
            <person name="OhEigeartaigh S.S."/>
            <person name="Byrne K.P."/>
            <person name="Wolfe K.H."/>
        </authorList>
    </citation>
    <scope>NUCLEOTIDE SEQUENCE [LARGE SCALE GENOMIC DNA]</scope>
    <source>
        <strain evidence="3">ATCC MYA-139 / BCRC 22969 / CBS 8797 / CCRC 22969 / KCTC 17520 / NBRC 10181 / NCYC 3082</strain>
    </source>
</reference>
<dbReference type="Proteomes" id="UP000006310">
    <property type="component" value="Chromosome 5"/>
</dbReference>
<dbReference type="RefSeq" id="XP_022464838.1">
    <property type="nucleotide sequence ID" value="XM_022608331.1"/>
</dbReference>
<organism evidence="2 3">
    <name type="scientific">Huiozyma naganishii (strain ATCC MYA-139 / BCRC 22969 / CBS 8797 / KCTC 17520 / NBRC 10181 / NCYC 3082 / Yp74L-3)</name>
    <name type="common">Yeast</name>
    <name type="synonym">Kazachstania naganishii</name>
    <dbReference type="NCBI Taxonomy" id="1071383"/>
    <lineage>
        <taxon>Eukaryota</taxon>
        <taxon>Fungi</taxon>
        <taxon>Dikarya</taxon>
        <taxon>Ascomycota</taxon>
        <taxon>Saccharomycotina</taxon>
        <taxon>Saccharomycetes</taxon>
        <taxon>Saccharomycetales</taxon>
        <taxon>Saccharomycetaceae</taxon>
        <taxon>Huiozyma</taxon>
    </lineage>
</organism>
<dbReference type="GO" id="GO:0000978">
    <property type="term" value="F:RNA polymerase II cis-regulatory region sequence-specific DNA binding"/>
    <property type="evidence" value="ECO:0007669"/>
    <property type="project" value="TreeGrafter"/>
</dbReference>
<sequence>MNLDVANETTAYSLEDTNEIAQKYTPLFDGFNADQYYSTDFIAKSGNITPDEGFDFSRNEEVYYTHLLTYRNEADRFDFLDPAYQDDVQNSSENYQSILSDLSDMKSEFIRLIDRVDDILVRPVDSYQPEGPIEDNNSYPLTSNFLTVLNNLLDTDTQHRDSPAERDAARVYASHATVNGTTLQQSAPVTPESAVSRSPSLVDEEPCSKLNNCGVILIKWPESIDQLWDEYAKVPSEWSQEFLMTFLMNCNKLKEAGEIELDMKLIQRRKMSIRQLEAKFGSSWRNKDKNFSRQINRRKKIWMAIEEGLSDGLTLRECISTLETYTECMGKSLSSFYRGVPFRIKDMKINFEKNGTS</sequence>
<reference evidence="2 3" key="1">
    <citation type="journal article" date="2011" name="Proc. Natl. Acad. Sci. U.S.A.">
        <title>Evolutionary erosion of yeast sex chromosomes by mating-type switching accidents.</title>
        <authorList>
            <person name="Gordon J.L."/>
            <person name="Armisen D."/>
            <person name="Proux-Wera E."/>
            <person name="Oheigeartaigh S.S."/>
            <person name="Byrne K.P."/>
            <person name="Wolfe K.H."/>
        </authorList>
    </citation>
    <scope>NUCLEOTIDE SEQUENCE [LARGE SCALE GENOMIC DNA]</scope>
    <source>
        <strain evidence="3">ATCC MYA-139 / BCRC 22969 / CBS 8797 / CCRC 22969 / KCTC 17520 / NBRC 10181 / NCYC 3082</strain>
    </source>
</reference>
<dbReference type="Pfam" id="PF12550">
    <property type="entry name" value="GCR1_C"/>
    <property type="match status" value="1"/>
</dbReference>
<dbReference type="KEGG" id="kng:KNAG_0E03340"/>
<dbReference type="GO" id="GO:0060963">
    <property type="term" value="P:positive regulation of ribosomal protein gene transcription by RNA polymerase II"/>
    <property type="evidence" value="ECO:0007669"/>
    <property type="project" value="TreeGrafter"/>
</dbReference>
<dbReference type="InterPro" id="IPR052146">
    <property type="entry name" value="HOT1"/>
</dbReference>
<dbReference type="eggNOG" id="ENOG502RY18">
    <property type="taxonomic scope" value="Eukaryota"/>
</dbReference>
<name>J7RZF9_HUIN7</name>
<protein>
    <recommendedName>
        <fullName evidence="1">Transcription activator GCR1-like domain-containing protein</fullName>
    </recommendedName>
</protein>
<keyword evidence="3" id="KW-1185">Reference proteome</keyword>
<gene>
    <name evidence="2" type="primary">KNAG0E03340</name>
    <name evidence="2" type="ordered locus">KNAG_0E03340</name>
</gene>
<dbReference type="EMBL" id="HE978318">
    <property type="protein sequence ID" value="CCK70592.1"/>
    <property type="molecule type" value="Genomic_DNA"/>
</dbReference>
<dbReference type="HOGENOM" id="CLU_048298_0_0_1"/>
<dbReference type="InterPro" id="IPR022210">
    <property type="entry name" value="TF_GCR1-like"/>
</dbReference>
<evidence type="ECO:0000313" key="3">
    <source>
        <dbReference type="Proteomes" id="UP000006310"/>
    </source>
</evidence>
<dbReference type="GeneID" id="34526292"/>
<dbReference type="PANTHER" id="PTHR37784:SF2">
    <property type="entry name" value="HIGH-OSMOLARITY-INDUCED TRANSCRIPTION PROTEIN 1"/>
    <property type="match status" value="1"/>
</dbReference>
<dbReference type="OrthoDB" id="4069959at2759"/>
<dbReference type="AlphaFoldDB" id="J7RZF9"/>
<evidence type="ECO:0000259" key="1">
    <source>
        <dbReference type="Pfam" id="PF12550"/>
    </source>
</evidence>
<proteinExistence type="predicted"/>
<dbReference type="PANTHER" id="PTHR37784">
    <property type="entry name" value="PROTEIN MSN1"/>
    <property type="match status" value="1"/>
</dbReference>
<feature type="domain" description="Transcription activator GCR1-like" evidence="1">
    <location>
        <begin position="269"/>
        <end position="324"/>
    </location>
</feature>
<evidence type="ECO:0000313" key="2">
    <source>
        <dbReference type="EMBL" id="CCK70592.1"/>
    </source>
</evidence>